<evidence type="ECO:0000313" key="3">
    <source>
        <dbReference type="Proteomes" id="UP001228139"/>
    </source>
</evidence>
<evidence type="ECO:0000313" key="2">
    <source>
        <dbReference type="EMBL" id="WLS79483.1"/>
    </source>
</evidence>
<protein>
    <submittedName>
        <fullName evidence="2">Stationary phase or STEss regulating sigma factor</fullName>
    </submittedName>
</protein>
<feature type="domain" description="HEPN AbiJ-N-terminal" evidence="1">
    <location>
        <begin position="3"/>
        <end position="178"/>
    </location>
</feature>
<name>A0AA50DM75_9GAMM</name>
<gene>
    <name evidence="2" type="ORF">Q3V30_02905</name>
</gene>
<reference evidence="2 3" key="1">
    <citation type="submission" date="2023-07" db="EMBL/GenBank/DDBJ databases">
        <title>Pathogenic bacteria of pear tree diseases.</title>
        <authorList>
            <person name="Zhang Z."/>
            <person name="He L."/>
            <person name="Huang R."/>
        </authorList>
    </citation>
    <scope>NUCLEOTIDE SEQUENCE [LARGE SCALE GENOMIC DNA]</scope>
    <source>
        <strain evidence="2 3">DE2</strain>
    </source>
</reference>
<dbReference type="Pfam" id="PF18863">
    <property type="entry name" value="AbiJ_NTD4"/>
    <property type="match status" value="1"/>
</dbReference>
<keyword evidence="3" id="KW-1185">Reference proteome</keyword>
<dbReference type="EMBL" id="CP132353">
    <property type="protein sequence ID" value="WLS79483.1"/>
    <property type="molecule type" value="Genomic_DNA"/>
</dbReference>
<dbReference type="AlphaFoldDB" id="A0AA50DM75"/>
<accession>A0AA50DM75</accession>
<dbReference type="Proteomes" id="UP001228139">
    <property type="component" value="Chromosome"/>
</dbReference>
<evidence type="ECO:0000259" key="1">
    <source>
        <dbReference type="Pfam" id="PF18863"/>
    </source>
</evidence>
<sequence>MAYFSDKEKGSVPRTNNDVSMIVWTGLVSYINVLVNKGYFGNNFPEECPDGQGCIGTNEDNFKAALQAEIPNIGWPLGVDPEDVDRYGHRSRTQVTFIPDYLVVMDLLQFCYKHVAAPIEGNDYHSYYRHTHIHDFDVDTGRNEFLEKVNVIFARNGMAYELKKSGEIIRILSPELVKMMSSVNDPAEVELKKILSRANAKIVSFDVQIRYDAVKELWDFWERMKSVHNPSNKKISAKKLLDDAAATPEFRNILEVEAKYLTDIGNEYFIRHAEMNQVKIQESDHIEYLYHRMFSLIHLLMKTFTH</sequence>
<dbReference type="KEGG" id="epi:Q3V30_02905"/>
<proteinExistence type="predicted"/>
<dbReference type="RefSeq" id="WP_306210300.1">
    <property type="nucleotide sequence ID" value="NZ_CP132353.1"/>
</dbReference>
<organism evidence="2 3">
    <name type="scientific">Erwinia pyri</name>
    <dbReference type="NCBI Taxonomy" id="3062598"/>
    <lineage>
        <taxon>Bacteria</taxon>
        <taxon>Pseudomonadati</taxon>
        <taxon>Pseudomonadota</taxon>
        <taxon>Gammaproteobacteria</taxon>
        <taxon>Enterobacterales</taxon>
        <taxon>Erwiniaceae</taxon>
        <taxon>Erwinia</taxon>
    </lineage>
</organism>
<dbReference type="InterPro" id="IPR049503">
    <property type="entry name" value="AbiJ_NTD4"/>
</dbReference>